<comment type="caution">
    <text evidence="1">The sequence shown here is derived from an EMBL/GenBank/DDBJ whole genome shotgun (WGS) entry which is preliminary data.</text>
</comment>
<evidence type="ECO:0000313" key="2">
    <source>
        <dbReference type="Proteomes" id="UP000252357"/>
    </source>
</evidence>
<evidence type="ECO:0000313" key="1">
    <source>
        <dbReference type="EMBL" id="RCS57388.1"/>
    </source>
</evidence>
<dbReference type="Proteomes" id="UP000252357">
    <property type="component" value="Unassembled WGS sequence"/>
</dbReference>
<sequence>MPCIQLDENYRCKLFGQPERPAVCSSLQPTPEMCGESREQALRWLGYLEQASQPTCPTAEPLTPPHS</sequence>
<proteinExistence type="predicted"/>
<organism evidence="1 2">
    <name type="scientific">Parvibium lacunae</name>
    <dbReference type="NCBI Taxonomy" id="1888893"/>
    <lineage>
        <taxon>Bacteria</taxon>
        <taxon>Pseudomonadati</taxon>
        <taxon>Pseudomonadota</taxon>
        <taxon>Betaproteobacteria</taxon>
        <taxon>Burkholderiales</taxon>
        <taxon>Alcaligenaceae</taxon>
        <taxon>Parvibium</taxon>
    </lineage>
</organism>
<accession>A0A368L2P9</accession>
<dbReference type="EMBL" id="QPGB01000003">
    <property type="protein sequence ID" value="RCS57388.1"/>
    <property type="molecule type" value="Genomic_DNA"/>
</dbReference>
<name>A0A368L2P9_9BURK</name>
<dbReference type="AlphaFoldDB" id="A0A368L2P9"/>
<reference evidence="1 2" key="1">
    <citation type="journal article" date="2018" name="Int. J. Syst. Evol. Microbiol.">
        <title>Parvibium lacunae gen. nov., sp. nov., a new member of the family Alcaligenaceae isolated from a freshwater pond.</title>
        <authorList>
            <person name="Chen W.M."/>
            <person name="Xie P.B."/>
            <person name="Hsu M.Y."/>
            <person name="Sheu S.Y."/>
        </authorList>
    </citation>
    <scope>NUCLEOTIDE SEQUENCE [LARGE SCALE GENOMIC DNA]</scope>
    <source>
        <strain evidence="1 2">KMB9</strain>
    </source>
</reference>
<keyword evidence="2" id="KW-1185">Reference proteome</keyword>
<protein>
    <submittedName>
        <fullName evidence="1">Proteinase inhibitor</fullName>
    </submittedName>
</protein>
<gene>
    <name evidence="1" type="ORF">DU000_07950</name>
</gene>